<comment type="similarity">
    <text evidence="8">Belongs to the auxin efflux carrier (TC 2.A.69.2) family.</text>
</comment>
<protein>
    <submittedName>
        <fullName evidence="11">Uncharacterized protein</fullName>
    </submittedName>
</protein>
<reference evidence="11 12" key="1">
    <citation type="submission" date="2024-02" db="EMBL/GenBank/DDBJ databases">
        <title>High-quality chromosome-scale genome assembly of Pensacola bahiagrass (Paspalum notatum Flugge var. saurae).</title>
        <authorList>
            <person name="Vega J.M."/>
            <person name="Podio M."/>
            <person name="Orjuela J."/>
            <person name="Siena L.A."/>
            <person name="Pessino S.C."/>
            <person name="Combes M.C."/>
            <person name="Mariac C."/>
            <person name="Albertini E."/>
            <person name="Pupilli F."/>
            <person name="Ortiz J.P.A."/>
            <person name="Leblanc O."/>
        </authorList>
    </citation>
    <scope>NUCLEOTIDE SEQUENCE [LARGE SCALE GENOMIC DNA]</scope>
    <source>
        <strain evidence="11">R1</strain>
        <tissue evidence="11">Leaf</tissue>
    </source>
</reference>
<proteinExistence type="inferred from homology"/>
<feature type="transmembrane region" description="Helical" evidence="10">
    <location>
        <begin position="406"/>
        <end position="428"/>
    </location>
</feature>
<dbReference type="InterPro" id="IPR004776">
    <property type="entry name" value="Mem_transp_PIN-like"/>
</dbReference>
<organism evidence="11 12">
    <name type="scientific">Paspalum notatum var. saurae</name>
    <dbReference type="NCBI Taxonomy" id="547442"/>
    <lineage>
        <taxon>Eukaryota</taxon>
        <taxon>Viridiplantae</taxon>
        <taxon>Streptophyta</taxon>
        <taxon>Embryophyta</taxon>
        <taxon>Tracheophyta</taxon>
        <taxon>Spermatophyta</taxon>
        <taxon>Magnoliopsida</taxon>
        <taxon>Liliopsida</taxon>
        <taxon>Poales</taxon>
        <taxon>Poaceae</taxon>
        <taxon>PACMAD clade</taxon>
        <taxon>Panicoideae</taxon>
        <taxon>Andropogonodae</taxon>
        <taxon>Paspaleae</taxon>
        <taxon>Paspalinae</taxon>
        <taxon>Paspalum</taxon>
    </lineage>
</organism>
<feature type="transmembrane region" description="Helical" evidence="10">
    <location>
        <begin position="130"/>
        <end position="148"/>
    </location>
</feature>
<keyword evidence="4 10" id="KW-1133">Transmembrane helix</keyword>
<feature type="transmembrane region" description="Helical" evidence="10">
    <location>
        <begin position="193"/>
        <end position="214"/>
    </location>
</feature>
<dbReference type="PANTHER" id="PTHR31651:SF33">
    <property type="entry name" value="PROTEIN PIN-LIKES 1"/>
    <property type="match status" value="1"/>
</dbReference>
<dbReference type="EMBL" id="CP144747">
    <property type="protein sequence ID" value="WVZ65397.1"/>
    <property type="molecule type" value="Genomic_DNA"/>
</dbReference>
<evidence type="ECO:0000256" key="1">
    <source>
        <dbReference type="ARBA" id="ARBA00004477"/>
    </source>
</evidence>
<feature type="transmembrane region" description="Helical" evidence="10">
    <location>
        <begin position="476"/>
        <end position="502"/>
    </location>
</feature>
<dbReference type="Pfam" id="PF03547">
    <property type="entry name" value="Mem_trans"/>
    <property type="match status" value="1"/>
</dbReference>
<evidence type="ECO:0000256" key="6">
    <source>
        <dbReference type="ARBA" id="ARBA00023294"/>
    </source>
</evidence>
<feature type="compositionally biased region" description="Low complexity" evidence="9">
    <location>
        <begin position="47"/>
        <end position="56"/>
    </location>
</feature>
<dbReference type="Proteomes" id="UP001341281">
    <property type="component" value="Chromosome 03"/>
</dbReference>
<dbReference type="GO" id="GO:0080162">
    <property type="term" value="P:endoplasmic reticulum to cytosol auxin transport"/>
    <property type="evidence" value="ECO:0007669"/>
    <property type="project" value="InterPro"/>
</dbReference>
<feature type="transmembrane region" description="Helical" evidence="10">
    <location>
        <begin position="160"/>
        <end position="181"/>
    </location>
</feature>
<evidence type="ECO:0000256" key="9">
    <source>
        <dbReference type="SAM" id="MobiDB-lite"/>
    </source>
</evidence>
<dbReference type="InterPro" id="IPR045033">
    <property type="entry name" value="PILS1/3/4/5/7"/>
</dbReference>
<dbReference type="EMBL" id="CP144747">
    <property type="protein sequence ID" value="WVZ65398.1"/>
    <property type="molecule type" value="Genomic_DNA"/>
</dbReference>
<feature type="region of interest" description="Disordered" evidence="9">
    <location>
        <begin position="43"/>
        <end position="81"/>
    </location>
</feature>
<evidence type="ECO:0000313" key="11">
    <source>
        <dbReference type="EMBL" id="WVZ65400.1"/>
    </source>
</evidence>
<evidence type="ECO:0000313" key="12">
    <source>
        <dbReference type="Proteomes" id="UP001341281"/>
    </source>
</evidence>
<evidence type="ECO:0000256" key="4">
    <source>
        <dbReference type="ARBA" id="ARBA00022989"/>
    </source>
</evidence>
<keyword evidence="12" id="KW-1185">Reference proteome</keyword>
<feature type="transmembrane region" description="Helical" evidence="10">
    <location>
        <begin position="93"/>
        <end position="118"/>
    </location>
</feature>
<feature type="transmembrane region" description="Helical" evidence="10">
    <location>
        <begin position="440"/>
        <end position="464"/>
    </location>
</feature>
<dbReference type="AlphaFoldDB" id="A0AAQ3T2M3"/>
<keyword evidence="6" id="KW-0927">Auxin signaling pathway</keyword>
<sequence length="583" mass="62781">MRFPNQTVCSTEAKKPNTVAVTSIEVKSSIILKAKFLPGTRRREAKAATAPAERAASFISPSQPRRPGNATAHRKVGSAPLRPSPENMGVLELFITACVPVLNLLLVAGIGSFLATDFAGILSKEARKHLNKIVFYVFNPSLVAIYLAKTITMESLANLWFMPVNVLLAFTFGLLFGWIVIHVTRPPTKLRGLILGCCSAGNLGNMFLVIIPAICKEKGSPFGAADVCQTNGLAYSSLSKAIGGVFVWLIVYNIVRVTSNVTEGDGDAQTNQTKVLTSGVATGIASEGSCSISNHGISESTLPLIPTNIPHTKYKVPFSERAMKCLSSVSATVDLKKIFAPSTIALIVGFIIGGTPLIRNAIIGDSAPLRVLQESAELIGPFLVKEKPFFLSVRGIRGGANVPPSVIAGVIVVRYILLPLLGTALVNGAIRLGLIQPDPLYRFILHLQYAVPPAMNIGTIMQLFGVGESECSVIFLWVYAFASVAVTFWSAFFMWMLFVTHLDDDDERQRRPRNQPLPGNRRPPSAAAAAAASFIYLHIAASHDGQHKISQKSEREGALPFALVRIGRRIVSAAALFRIRSIA</sequence>
<feature type="transmembrane region" description="Helical" evidence="10">
    <location>
        <begin position="338"/>
        <end position="358"/>
    </location>
</feature>
<evidence type="ECO:0000256" key="2">
    <source>
        <dbReference type="ARBA" id="ARBA00022448"/>
    </source>
</evidence>
<keyword evidence="5 10" id="KW-0472">Membrane</keyword>
<accession>A0AAQ3T2M3</accession>
<gene>
    <name evidence="11" type="ORF">U9M48_014770</name>
</gene>
<comment type="subcellular location">
    <subcellularLocation>
        <location evidence="1">Endoplasmic reticulum membrane</location>
        <topology evidence="1">Multi-pass membrane protein</topology>
    </subcellularLocation>
</comment>
<dbReference type="EMBL" id="CP144747">
    <property type="protein sequence ID" value="WVZ65396.1"/>
    <property type="molecule type" value="Genomic_DNA"/>
</dbReference>
<comment type="function">
    <text evidence="7">Involved in cellular auxin homeostasis by regulating auxin metabolism. Regulates intracellular auxin accumulation at the endoplasmic reticulum and thus auxin availability for nuclear auxin signaling.</text>
</comment>
<evidence type="ECO:0000256" key="10">
    <source>
        <dbReference type="SAM" id="Phobius"/>
    </source>
</evidence>
<dbReference type="EMBL" id="CP144747">
    <property type="protein sequence ID" value="WVZ65400.1"/>
    <property type="molecule type" value="Genomic_DNA"/>
</dbReference>
<keyword evidence="3 10" id="KW-0812">Transmembrane</keyword>
<dbReference type="GO" id="GO:0005789">
    <property type="term" value="C:endoplasmic reticulum membrane"/>
    <property type="evidence" value="ECO:0007669"/>
    <property type="project" value="UniProtKB-SubCell"/>
</dbReference>
<dbReference type="PANTHER" id="PTHR31651">
    <property type="match status" value="1"/>
</dbReference>
<name>A0AAQ3T2M3_PASNO</name>
<evidence type="ECO:0000256" key="8">
    <source>
        <dbReference type="ARBA" id="ARBA00025752"/>
    </source>
</evidence>
<feature type="transmembrane region" description="Helical" evidence="10">
    <location>
        <begin position="234"/>
        <end position="255"/>
    </location>
</feature>
<evidence type="ECO:0000256" key="3">
    <source>
        <dbReference type="ARBA" id="ARBA00022692"/>
    </source>
</evidence>
<keyword evidence="2" id="KW-0813">Transport</keyword>
<evidence type="ECO:0000256" key="5">
    <source>
        <dbReference type="ARBA" id="ARBA00023136"/>
    </source>
</evidence>
<dbReference type="GO" id="GO:0009734">
    <property type="term" value="P:auxin-activated signaling pathway"/>
    <property type="evidence" value="ECO:0007669"/>
    <property type="project" value="UniProtKB-KW"/>
</dbReference>
<evidence type="ECO:0000256" key="7">
    <source>
        <dbReference type="ARBA" id="ARBA00025100"/>
    </source>
</evidence>